<reference evidence="1 2" key="1">
    <citation type="submission" date="2016-10" db="EMBL/GenBank/DDBJ databases">
        <authorList>
            <person name="de Groot N.N."/>
        </authorList>
    </citation>
    <scope>NUCLEOTIDE SEQUENCE [LARGE SCALE GENOMIC DNA]</scope>
    <source>
        <strain evidence="1 2">HL3</strain>
    </source>
</reference>
<dbReference type="RefSeq" id="WP_093427556.1">
    <property type="nucleotide sequence ID" value="NZ_FOMJ01000002.1"/>
</dbReference>
<dbReference type="Proteomes" id="UP000198611">
    <property type="component" value="Unassembled WGS sequence"/>
</dbReference>
<accession>A0A1I1PYX1</accession>
<dbReference type="EMBL" id="FOMJ01000002">
    <property type="protein sequence ID" value="SFD15029.1"/>
    <property type="molecule type" value="Genomic_DNA"/>
</dbReference>
<dbReference type="OrthoDB" id="5782268at2"/>
<keyword evidence="2" id="KW-1185">Reference proteome</keyword>
<protein>
    <submittedName>
        <fullName evidence="1">Uncharacterized protein</fullName>
    </submittedName>
</protein>
<organism evidence="1 2">
    <name type="scientific">Thiohalospira halophila DSM 15071</name>
    <dbReference type="NCBI Taxonomy" id="1123397"/>
    <lineage>
        <taxon>Bacteria</taxon>
        <taxon>Pseudomonadati</taxon>
        <taxon>Pseudomonadota</taxon>
        <taxon>Gammaproteobacteria</taxon>
        <taxon>Thiohalospirales</taxon>
        <taxon>Thiohalospiraceae</taxon>
        <taxon>Thiohalospira</taxon>
    </lineage>
</organism>
<dbReference type="AlphaFoldDB" id="A0A1I1PYX1"/>
<proteinExistence type="predicted"/>
<name>A0A1I1PYX1_9GAMM</name>
<sequence length="206" mass="23272">MTTLRIGYPGDDRVMLEIPDDLPEHEEIWVWDLLFAATLHECHGEPGVAEWQEDRATWAVNMAGKVFLPPEEISADGQVRFGEVVVESGTVEDTDPVEIELVHEGSALPGLRARWPDDLPVGRRLQAVDALAQFFMDRNRLFLRELPLHLLAMQKFYQEERSAADPESVGEAPVYALNKAMEYFESRRQELSEPVSFFDTPGSSSS</sequence>
<gene>
    <name evidence="1" type="ORF">SAMN05660831_00889</name>
</gene>
<evidence type="ECO:0000313" key="1">
    <source>
        <dbReference type="EMBL" id="SFD15029.1"/>
    </source>
</evidence>
<evidence type="ECO:0000313" key="2">
    <source>
        <dbReference type="Proteomes" id="UP000198611"/>
    </source>
</evidence>